<feature type="domain" description="PucR C-terminal helix-turn-helix" evidence="2">
    <location>
        <begin position="309"/>
        <end position="368"/>
    </location>
</feature>
<feature type="region of interest" description="Disordered" evidence="1">
    <location>
        <begin position="175"/>
        <end position="194"/>
    </location>
</feature>
<evidence type="ECO:0000259" key="2">
    <source>
        <dbReference type="Pfam" id="PF13556"/>
    </source>
</evidence>
<dbReference type="Proteomes" id="UP001501759">
    <property type="component" value="Unassembled WGS sequence"/>
</dbReference>
<dbReference type="EMBL" id="BAABKB010000037">
    <property type="protein sequence ID" value="GAA5032167.1"/>
    <property type="molecule type" value="Genomic_DNA"/>
</dbReference>
<evidence type="ECO:0000313" key="4">
    <source>
        <dbReference type="EMBL" id="GAA5032167.1"/>
    </source>
</evidence>
<protein>
    <submittedName>
        <fullName evidence="4">PucR family transcriptional regulator</fullName>
    </submittedName>
</protein>
<dbReference type="InterPro" id="IPR051448">
    <property type="entry name" value="CdaR-like_regulators"/>
</dbReference>
<sequence>METALAEFADRVTAAGGPLEAARTPVYRALGRGELVEGRSLDALQAAYRLGARVAWRRYARVARRLALGTEAVALLADAVFTHIDEIAAVSVQAYADAQADAAGTAGRRRHRLLILLTGGSSPDLETLRRAAADADWPLPDMVAAVALGPMPEPGRGTPPATFAPLSGAGAWDTTVPSRAASASPDGPSTSFRRHRLPEPVLADLEGTSPCLVVPTPHLLFADPRLQHLLRETGAVVGPAVPPSQAADSLRWARTLRKAGAVPAPGAPPVTAPSLAELLLLADPALVRLMAARRLKPLASLTLKQRDRLASTLLACLQTPHGTAPEIAARLGIHPQTARQRLHQVHRLFGDALADPDARFEIEAALRAVLGRGAPDPDGG</sequence>
<keyword evidence="5" id="KW-1185">Reference proteome</keyword>
<comment type="caution">
    <text evidence="4">The sequence shown here is derived from an EMBL/GenBank/DDBJ whole genome shotgun (WGS) entry which is preliminary data.</text>
</comment>
<dbReference type="RefSeq" id="WP_345657225.1">
    <property type="nucleotide sequence ID" value="NZ_BAABKB010000037.1"/>
</dbReference>
<dbReference type="PANTHER" id="PTHR33744:SF1">
    <property type="entry name" value="DNA-BINDING TRANSCRIPTIONAL ACTIVATOR ADER"/>
    <property type="match status" value="1"/>
</dbReference>
<evidence type="ECO:0000313" key="5">
    <source>
        <dbReference type="Proteomes" id="UP001501759"/>
    </source>
</evidence>
<dbReference type="InterPro" id="IPR042070">
    <property type="entry name" value="PucR_C-HTH_sf"/>
</dbReference>
<evidence type="ECO:0000259" key="3">
    <source>
        <dbReference type="Pfam" id="PF25906"/>
    </source>
</evidence>
<accession>A0ABP9JHC6</accession>
<proteinExistence type="predicted"/>
<feature type="domain" description="PucR-like N-terminal" evidence="3">
    <location>
        <begin position="2"/>
        <end position="117"/>
    </location>
</feature>
<organism evidence="4 5">
    <name type="scientific">Streptomyces siamensis</name>
    <dbReference type="NCBI Taxonomy" id="1274986"/>
    <lineage>
        <taxon>Bacteria</taxon>
        <taxon>Bacillati</taxon>
        <taxon>Actinomycetota</taxon>
        <taxon>Actinomycetes</taxon>
        <taxon>Kitasatosporales</taxon>
        <taxon>Streptomycetaceae</taxon>
        <taxon>Streptomyces</taxon>
    </lineage>
</organism>
<dbReference type="Gene3D" id="1.10.10.2840">
    <property type="entry name" value="PucR C-terminal helix-turn-helix domain"/>
    <property type="match status" value="1"/>
</dbReference>
<evidence type="ECO:0000256" key="1">
    <source>
        <dbReference type="SAM" id="MobiDB-lite"/>
    </source>
</evidence>
<dbReference type="Pfam" id="PF25906">
    <property type="entry name" value="PucR-like_N"/>
    <property type="match status" value="1"/>
</dbReference>
<dbReference type="Pfam" id="PF13556">
    <property type="entry name" value="HTH_30"/>
    <property type="match status" value="1"/>
</dbReference>
<name>A0ABP9JHC6_9ACTN</name>
<reference evidence="5" key="1">
    <citation type="journal article" date="2019" name="Int. J. Syst. Evol. Microbiol.">
        <title>The Global Catalogue of Microorganisms (GCM) 10K type strain sequencing project: providing services to taxonomists for standard genome sequencing and annotation.</title>
        <authorList>
            <consortium name="The Broad Institute Genomics Platform"/>
            <consortium name="The Broad Institute Genome Sequencing Center for Infectious Disease"/>
            <person name="Wu L."/>
            <person name="Ma J."/>
        </authorList>
    </citation>
    <scope>NUCLEOTIDE SEQUENCE [LARGE SCALE GENOMIC DNA]</scope>
    <source>
        <strain evidence="5">JCM 18409</strain>
    </source>
</reference>
<dbReference type="PANTHER" id="PTHR33744">
    <property type="entry name" value="CARBOHYDRATE DIACID REGULATOR"/>
    <property type="match status" value="1"/>
</dbReference>
<dbReference type="InterPro" id="IPR025736">
    <property type="entry name" value="PucR_C-HTH_dom"/>
</dbReference>
<gene>
    <name evidence="4" type="ORF">GCM10023335_74330</name>
</gene>
<dbReference type="InterPro" id="IPR058663">
    <property type="entry name" value="PucR-like_N"/>
</dbReference>